<dbReference type="GO" id="GO:0005975">
    <property type="term" value="P:carbohydrate metabolic process"/>
    <property type="evidence" value="ECO:0007669"/>
    <property type="project" value="InterPro"/>
</dbReference>
<comment type="caution">
    <text evidence="4">The sequence shown here is derived from an EMBL/GenBank/DDBJ whole genome shotgun (WGS) entry which is preliminary data.</text>
</comment>
<dbReference type="AlphaFoldDB" id="A0A543I3L2"/>
<dbReference type="InterPro" id="IPR012341">
    <property type="entry name" value="6hp_glycosidase-like_sf"/>
</dbReference>
<accession>A0A543I3L2</accession>
<proteinExistence type="predicted"/>
<dbReference type="OrthoDB" id="9769991at2"/>
<evidence type="ECO:0000259" key="2">
    <source>
        <dbReference type="Pfam" id="PF21250"/>
    </source>
</evidence>
<evidence type="ECO:0000313" key="5">
    <source>
        <dbReference type="Proteomes" id="UP000316747"/>
    </source>
</evidence>
<dbReference type="Pfam" id="PF21958">
    <property type="entry name" value="SOGP_N"/>
    <property type="match status" value="1"/>
</dbReference>
<reference evidence="4 5" key="1">
    <citation type="submission" date="2019-06" db="EMBL/GenBank/DDBJ databases">
        <title>Genome sequencing of plant associated microbes to promote plant fitness in Sorghum bicolor and Oryza sativa.</title>
        <authorList>
            <person name="Coleman-Derr D."/>
        </authorList>
    </citation>
    <scope>NUCLEOTIDE SEQUENCE [LARGE SCALE GENOMIC DNA]</scope>
    <source>
        <strain evidence="4 5">KV-663</strain>
    </source>
</reference>
<dbReference type="GO" id="GO:0003824">
    <property type="term" value="F:catalytic activity"/>
    <property type="evidence" value="ECO:0007669"/>
    <property type="project" value="UniProtKB-ARBA"/>
</dbReference>
<dbReference type="Gene3D" id="1.50.10.10">
    <property type="match status" value="1"/>
</dbReference>
<feature type="region of interest" description="Disordered" evidence="1">
    <location>
        <begin position="806"/>
        <end position="825"/>
    </location>
</feature>
<dbReference type="InterPro" id="IPR048771">
    <property type="entry name" value="SOGP_2nd"/>
</dbReference>
<dbReference type="Pfam" id="PF21250">
    <property type="entry name" value="SOGP_2nd"/>
    <property type="match status" value="1"/>
</dbReference>
<evidence type="ECO:0000259" key="3">
    <source>
        <dbReference type="Pfam" id="PF21958"/>
    </source>
</evidence>
<dbReference type="SUPFAM" id="SSF48208">
    <property type="entry name" value="Six-hairpin glycosidases"/>
    <property type="match status" value="1"/>
</dbReference>
<dbReference type="PANTHER" id="PTHR37469:SF2">
    <property type="entry name" value="CELLOBIONIC ACID PHOSPHORYLASE"/>
    <property type="match status" value="1"/>
</dbReference>
<organism evidence="4 5">
    <name type="scientific">Humibacillus xanthopallidus</name>
    <dbReference type="NCBI Taxonomy" id="412689"/>
    <lineage>
        <taxon>Bacteria</taxon>
        <taxon>Bacillati</taxon>
        <taxon>Actinomycetota</taxon>
        <taxon>Actinomycetes</taxon>
        <taxon>Micrococcales</taxon>
        <taxon>Intrasporangiaceae</taxon>
        <taxon>Humibacillus</taxon>
    </lineage>
</organism>
<gene>
    <name evidence="4" type="ORF">FBY41_1526</name>
</gene>
<evidence type="ECO:0000256" key="1">
    <source>
        <dbReference type="SAM" id="MobiDB-lite"/>
    </source>
</evidence>
<dbReference type="InterPro" id="IPR008928">
    <property type="entry name" value="6-hairpin_glycosidase_sf"/>
</dbReference>
<sequence>MLDEEAVLTALSRQLLTSPGGVTAEVLHHGALHRLEAFGLSLLLAPATVAEAGLSNVHLRVHRPGGIRRRPLLGPGSGSSVRLGDREVVVEGAHDGVDYRLALRLGTEHATWHWLLEVTNTSAAPVTVDAVLTHDPALAPMGAVRTNEYYVSQYLDLSPVQTADQGVAVAVRQNMPGERAPWLMIGAIGGGESWATDALQLVERTAGGVRWSGLERPSLPSRRLQHEHSLVAVQDQPTELAPGQTHLTGFWGIVLPDHPEATSDADARWAAVALHDAPSTSEDEPQLVGTDAGTLWSSAAAHPSAPLDRATLDRAGLLSGRTHIERDASGTEVAWMVNDGQFVTAAKDLAVLRPHGHILRTGETLTPDSRGLTSTVWMAGTFHSQITRGHVGRDPVATGRRTYLGLQRAHGVRVFVEDDAAGWQLLECPSAWFLGLDHCRWWYAAASGPAVEVTSSAPADEHMLGLRITQHGGAARRLLLAWQVADDLGEPPAVAVGEQAAHLRTADAPHDWRLTWSAPGDAEVGDGRLQDDGVSRGPGWLTVLVDPVDEVELTLTAETGRGPDRLGGDEVLPRSPALGRDFWRRTAGAVSLTSSTESHRARAEQLSAALPFFAHNALVHYLSPRGLEQFSGGAWGTRDISQGPVGLLTALGDQASVRDVLLRLFRAQNARGDWPQAFDFLPPLASAGQQDSHGDVVFWPVLAAGDYLRTTRDASLLDERLPFVGDDGLTVDEPVIEHLRRAVARITECTVPGSPLPAYGHGDWNDSLQPADPALAARLVSTWTAVLQTQALRTLAEGLRAATDGAAADGSATDGAAAGRPSGAGGVAELADDAAALADRTHEAISARLDDDPVLPGYLLHHDDGTVEPLVHPRDERTGLGYGVLPWIHAISADLLTPEQARHHLDLIEEHLLGPDGARLFDRPVGYVGGPMTIFQRAEASTFWGREIGLMYVHAHLRYAEALARVGDGDALLTALAKASPVGLDSLVPQARPRQTSCYYSSSDGAFSDRYDAQERYASLLAGDVPLEGGWRIYSSGPGLVLRLVTEVLLGFRTRGEHIEVDPVLPPGSELVAHLPVGGRPAVVRFSAGTLGHGVRRITVSGRDLELTALTNPYRRPGVAVPRAALVGEHPHPDGQPDHSPDQPVEIAVETH</sequence>
<feature type="compositionally biased region" description="Basic and acidic residues" evidence="1">
    <location>
        <begin position="1129"/>
        <end position="1141"/>
    </location>
</feature>
<dbReference type="RefSeq" id="WP_141842800.1">
    <property type="nucleotide sequence ID" value="NZ_VFPM01000001.1"/>
</dbReference>
<dbReference type="InterPro" id="IPR052047">
    <property type="entry name" value="GH94_Enzymes"/>
</dbReference>
<feature type="domain" description="SOGP N-terminal" evidence="3">
    <location>
        <begin position="26"/>
        <end position="249"/>
    </location>
</feature>
<dbReference type="InterPro" id="IPR037018">
    <property type="entry name" value="GH65_N"/>
</dbReference>
<dbReference type="Gene3D" id="2.70.98.40">
    <property type="entry name" value="Glycoside hydrolase, family 65, N-terminal domain"/>
    <property type="match status" value="1"/>
</dbReference>
<dbReference type="InterPro" id="IPR053831">
    <property type="entry name" value="SOGP_N"/>
</dbReference>
<dbReference type="EMBL" id="VFPM01000001">
    <property type="protein sequence ID" value="TQM65141.1"/>
    <property type="molecule type" value="Genomic_DNA"/>
</dbReference>
<dbReference type="Proteomes" id="UP000316747">
    <property type="component" value="Unassembled WGS sequence"/>
</dbReference>
<dbReference type="PANTHER" id="PTHR37469">
    <property type="entry name" value="CELLOBIONIC ACID PHOSPHORYLASE-RELATED"/>
    <property type="match status" value="1"/>
</dbReference>
<keyword evidence="5" id="KW-1185">Reference proteome</keyword>
<name>A0A543I3L2_9MICO</name>
<feature type="region of interest" description="Disordered" evidence="1">
    <location>
        <begin position="1127"/>
        <end position="1152"/>
    </location>
</feature>
<protein>
    <submittedName>
        <fullName evidence="4">Cellobiose phosphorylase</fullName>
    </submittedName>
</protein>
<feature type="domain" description="Glycoside phosphorylase super sandwich" evidence="2">
    <location>
        <begin position="342"/>
        <end position="485"/>
    </location>
</feature>
<evidence type="ECO:0000313" key="4">
    <source>
        <dbReference type="EMBL" id="TQM65141.1"/>
    </source>
</evidence>